<accession>A0A150ITE3</accession>
<evidence type="ECO:0000313" key="1">
    <source>
        <dbReference type="EMBL" id="KYC48148.1"/>
    </source>
</evidence>
<reference evidence="1 2" key="1">
    <citation type="journal article" date="2016" name="ISME J.">
        <title>Chasing the elusive Euryarchaeota class WSA2: genomes reveal a uniquely fastidious methyl-reducing methanogen.</title>
        <authorList>
            <person name="Nobu M.K."/>
            <person name="Narihiro T."/>
            <person name="Kuroda K."/>
            <person name="Mei R."/>
            <person name="Liu W.T."/>
        </authorList>
    </citation>
    <scope>NUCLEOTIDE SEQUENCE [LARGE SCALE GENOMIC DNA]</scope>
    <source>
        <strain evidence="1">U1lsi0528_Bin089</strain>
    </source>
</reference>
<dbReference type="Proteomes" id="UP000075578">
    <property type="component" value="Unassembled WGS sequence"/>
</dbReference>
<name>A0A150ITE3_9EURY</name>
<dbReference type="AlphaFoldDB" id="A0A150ITE3"/>
<gene>
    <name evidence="1" type="ORF">AMQ74_01628</name>
</gene>
<sequence>MSRGEASILSYKVIDESLVGSNLGSNTVKTLSTSENLFNNFSASFVSLIPLYFKSLTISAFAQISHIGSEWYV</sequence>
<organism evidence="1 2">
    <name type="scientific">Candidatus Methanofastidiosum methylothiophilum</name>
    <dbReference type="NCBI Taxonomy" id="1705564"/>
    <lineage>
        <taxon>Archaea</taxon>
        <taxon>Methanobacteriati</taxon>
        <taxon>Methanobacteriota</taxon>
        <taxon>Stenosarchaea group</taxon>
        <taxon>Candidatus Methanofastidiosia</taxon>
        <taxon>Candidatus Methanofastidiosales</taxon>
        <taxon>Candidatus Methanofastidiosaceae</taxon>
        <taxon>Candidatus Methanofastidiosum</taxon>
    </lineage>
</organism>
<comment type="caution">
    <text evidence="1">The sequence shown here is derived from an EMBL/GenBank/DDBJ whole genome shotgun (WGS) entry which is preliminary data.</text>
</comment>
<protein>
    <submittedName>
        <fullName evidence="1">Uncharacterized protein</fullName>
    </submittedName>
</protein>
<evidence type="ECO:0000313" key="2">
    <source>
        <dbReference type="Proteomes" id="UP000075578"/>
    </source>
</evidence>
<dbReference type="EMBL" id="LNGD01000144">
    <property type="protein sequence ID" value="KYC48148.1"/>
    <property type="molecule type" value="Genomic_DNA"/>
</dbReference>
<proteinExistence type="predicted"/>